<dbReference type="OMA" id="NPYPGIY"/>
<comment type="caution">
    <text evidence="8">The sequence shown here is derived from an EMBL/GenBank/DDBJ whole genome shotgun (WGS) entry which is preliminary data.</text>
</comment>
<evidence type="ECO:0000313" key="9">
    <source>
        <dbReference type="Proteomes" id="UP000825935"/>
    </source>
</evidence>
<evidence type="ECO:0000256" key="6">
    <source>
        <dbReference type="SAM" id="Coils"/>
    </source>
</evidence>
<reference evidence="8" key="1">
    <citation type="submission" date="2021-08" db="EMBL/GenBank/DDBJ databases">
        <title>WGS assembly of Ceratopteris richardii.</title>
        <authorList>
            <person name="Marchant D.B."/>
            <person name="Chen G."/>
            <person name="Jenkins J."/>
            <person name="Shu S."/>
            <person name="Leebens-Mack J."/>
            <person name="Grimwood J."/>
            <person name="Schmutz J."/>
            <person name="Soltis P."/>
            <person name="Soltis D."/>
            <person name="Chen Z.-H."/>
        </authorList>
    </citation>
    <scope>NUCLEOTIDE SEQUENCE</scope>
    <source>
        <strain evidence="8">Whitten #5841</strain>
        <tissue evidence="8">Leaf</tissue>
    </source>
</reference>
<dbReference type="GO" id="GO:0030154">
    <property type="term" value="P:cell differentiation"/>
    <property type="evidence" value="ECO:0007669"/>
    <property type="project" value="UniProtKB-KW"/>
</dbReference>
<keyword evidence="3" id="KW-0221">Differentiation</keyword>
<organism evidence="8 9">
    <name type="scientific">Ceratopteris richardii</name>
    <name type="common">Triangle waterfern</name>
    <dbReference type="NCBI Taxonomy" id="49495"/>
    <lineage>
        <taxon>Eukaryota</taxon>
        <taxon>Viridiplantae</taxon>
        <taxon>Streptophyta</taxon>
        <taxon>Embryophyta</taxon>
        <taxon>Tracheophyta</taxon>
        <taxon>Polypodiopsida</taxon>
        <taxon>Polypodiidae</taxon>
        <taxon>Polypodiales</taxon>
        <taxon>Pteridineae</taxon>
        <taxon>Pteridaceae</taxon>
        <taxon>Parkerioideae</taxon>
        <taxon>Ceratopteris</taxon>
    </lineage>
</organism>
<dbReference type="InterPro" id="IPR040353">
    <property type="entry name" value="FLX/FLX-like"/>
</dbReference>
<evidence type="ECO:0000256" key="7">
    <source>
        <dbReference type="SAM" id="MobiDB-lite"/>
    </source>
</evidence>
<name>A0A8T2VL20_CERRI</name>
<feature type="coiled-coil region" evidence="6">
    <location>
        <begin position="125"/>
        <end position="159"/>
    </location>
</feature>
<keyword evidence="9" id="KW-1185">Reference proteome</keyword>
<dbReference type="PANTHER" id="PTHR33405">
    <property type="entry name" value="PROTEIN FLX-LIKE 2"/>
    <property type="match status" value="1"/>
</dbReference>
<keyword evidence="4 6" id="KW-0175">Coiled coil</keyword>
<dbReference type="Proteomes" id="UP000825935">
    <property type="component" value="Chromosome 1"/>
</dbReference>
<dbReference type="OrthoDB" id="2018286at2759"/>
<evidence type="ECO:0000313" key="8">
    <source>
        <dbReference type="EMBL" id="KAH7446476.1"/>
    </source>
</evidence>
<evidence type="ECO:0008006" key="10">
    <source>
        <dbReference type="Google" id="ProtNLM"/>
    </source>
</evidence>
<feature type="coiled-coil region" evidence="6">
    <location>
        <begin position="191"/>
        <end position="225"/>
    </location>
</feature>
<accession>A0A8T2VL20</accession>
<keyword evidence="2" id="KW-0217">Developmental protein</keyword>
<dbReference type="EMBL" id="CM035406">
    <property type="protein sequence ID" value="KAH7446476.1"/>
    <property type="molecule type" value="Genomic_DNA"/>
</dbReference>
<evidence type="ECO:0000256" key="2">
    <source>
        <dbReference type="ARBA" id="ARBA00022473"/>
    </source>
</evidence>
<gene>
    <name evidence="8" type="ORF">KP509_01G058300</name>
</gene>
<feature type="coiled-coil region" evidence="6">
    <location>
        <begin position="55"/>
        <end position="96"/>
    </location>
</feature>
<protein>
    <recommendedName>
        <fullName evidence="10">Protein FLX-like 3</fullName>
    </recommendedName>
</protein>
<evidence type="ECO:0000256" key="1">
    <source>
        <dbReference type="ARBA" id="ARBA00005405"/>
    </source>
</evidence>
<comment type="similarity">
    <text evidence="1">Belongs to the FLX family.</text>
</comment>
<evidence type="ECO:0000256" key="4">
    <source>
        <dbReference type="ARBA" id="ARBA00023054"/>
    </source>
</evidence>
<proteinExistence type="inferred from homology"/>
<dbReference type="AlphaFoldDB" id="A0A8T2VL20"/>
<feature type="region of interest" description="Disordered" evidence="7">
    <location>
        <begin position="266"/>
        <end position="290"/>
    </location>
</feature>
<keyword evidence="5" id="KW-0287">Flowering</keyword>
<evidence type="ECO:0000256" key="5">
    <source>
        <dbReference type="ARBA" id="ARBA00023089"/>
    </source>
</evidence>
<dbReference type="PANTHER" id="PTHR33405:SF20">
    <property type="entry name" value="PROTEIN FLX-LIKE 3"/>
    <property type="match status" value="1"/>
</dbReference>
<sequence>MAGRARLPPMLPPRGPIIGAGLRPGGLGPGMHPGVEGLPPQLLFEERLATQHAEIQRLLTENQRLAATHVALRQELASAQQEVQKLQQALGGIQSEKDQQFRALGDKTAKMEVELRSLEPLKIELQRTQAEAQKLLASRQELSAQVQQLGQELHRLRSDAQLLPSLKMEIDGFRQEIQRARTAFEFEKKANAELLDQRTAMEKNLVSMAREVEKLRAELTNAEKKSRVNVEAVGYGGTYGPESGYGSVPSYAEGYGMNQVSAASDNGGTFGAGAPASWGGYELQRGSARR</sequence>
<evidence type="ECO:0000256" key="3">
    <source>
        <dbReference type="ARBA" id="ARBA00022782"/>
    </source>
</evidence>